<dbReference type="STRING" id="937773.SPSINT_2340"/>
<keyword evidence="4 8" id="KW-1003">Cell membrane</keyword>
<evidence type="ECO:0000256" key="3">
    <source>
        <dbReference type="ARBA" id="ARBA00022448"/>
    </source>
</evidence>
<reference evidence="9 11" key="1">
    <citation type="journal article" date="2018" name="Vet. Microbiol.">
        <title>Clonal diversity and geographic distribution of methicillin-resistant Staphylococcus pseudintermedius from Australian animals: Discovery of novel sequence types.</title>
        <authorList>
            <person name="Worthing K.A."/>
            <person name="Abraham S."/>
            <person name="Coombs G.W."/>
            <person name="Pang S."/>
            <person name="Saputra S."/>
            <person name="Jordan D."/>
            <person name="Trott D.J."/>
            <person name="Norris J.M."/>
        </authorList>
    </citation>
    <scope>NUCLEOTIDE SEQUENCE [LARGE SCALE GENOMIC DNA]</scope>
    <source>
        <strain evidence="9 11">ST71 3</strain>
    </source>
</reference>
<keyword evidence="6 8" id="KW-1133">Transmembrane helix</keyword>
<sequence length="534" mass="56656">MNTLLMLVALSAVITPFICLVLLRMSALVGMTISAIVVTLLGFSVWGIEAGVIGASLLQGAHKTLTIILILFGALTLLNTLRETNAVARINASFQSVSSDMRIQVIIVAFLFGSLIEGASGFGTPAMVTAPLMVALGFRPLVSVTTALIADSISVSFGAVGTPVIVGLSTLKRANEQLFSETAIHITLIDLFSGVFIPLIIVTTMIIFFGKSNKLNAVLEILPWTLLIGAVYAIVAWIYASLTGPEFVSILSSLTTLIVAVVTARKGWLVPKNEWTEALTDDYKVSDLSQPHEMSLLAAWSPYLIVVVLLLLTRIVAPVKTLTTTVLDLSWTHILGYPTISSSWQLLYSPGTILFIAAIFAILIQRKSFRHFSKACKDSAKTISVTGFTLIATLAMVHVFSNSGLNSKDLLSMPEFIANGMAHTFGDMWLFVAPFLGALGSFITGSATVSTLTFAPVQANIADAIGADLYTVLAAQVIGGAAGNMICVHNVVAVCAVVNMAGKEGSVIRKTLGPALLYCALVGISAFVFATFFL</sequence>
<dbReference type="RefSeq" id="WP_015729768.1">
    <property type="nucleotide sequence ID" value="NZ_BAAFHP010000007.1"/>
</dbReference>
<protein>
    <recommendedName>
        <fullName evidence="8">L-lactate permease</fullName>
    </recommendedName>
</protein>
<feature type="transmembrane region" description="Helical" evidence="8">
    <location>
        <begin position="294"/>
        <end position="312"/>
    </location>
</feature>
<comment type="similarity">
    <text evidence="2 8">Belongs to the lactate permease family.</text>
</comment>
<feature type="transmembrane region" description="Helical" evidence="8">
    <location>
        <begin position="148"/>
        <end position="171"/>
    </location>
</feature>
<dbReference type="Proteomes" id="UP000256409">
    <property type="component" value="Unassembled WGS sequence"/>
</dbReference>
<evidence type="ECO:0000313" key="9">
    <source>
        <dbReference type="EMBL" id="PWZ96934.1"/>
    </source>
</evidence>
<dbReference type="AlphaFoldDB" id="A0A166RGJ3"/>
<feature type="transmembrane region" description="Helical" evidence="8">
    <location>
        <begin position="64"/>
        <end position="82"/>
    </location>
</feature>
<feature type="transmembrane region" description="Helical" evidence="8">
    <location>
        <begin position="35"/>
        <end position="58"/>
    </location>
</feature>
<feature type="transmembrane region" description="Helical" evidence="8">
    <location>
        <begin position="385"/>
        <end position="405"/>
    </location>
</feature>
<feature type="transmembrane region" description="Helical" evidence="8">
    <location>
        <begin position="512"/>
        <end position="533"/>
    </location>
</feature>
<organism evidence="9 11">
    <name type="scientific">Staphylococcus pseudintermedius</name>
    <dbReference type="NCBI Taxonomy" id="283734"/>
    <lineage>
        <taxon>Bacteria</taxon>
        <taxon>Bacillati</taxon>
        <taxon>Bacillota</taxon>
        <taxon>Bacilli</taxon>
        <taxon>Bacillales</taxon>
        <taxon>Staphylococcaceae</taxon>
        <taxon>Staphylococcus</taxon>
        <taxon>Staphylococcus intermedius group</taxon>
    </lineage>
</organism>
<evidence type="ECO:0000256" key="2">
    <source>
        <dbReference type="ARBA" id="ARBA00010100"/>
    </source>
</evidence>
<dbReference type="EMBL" id="QQPC01000018">
    <property type="protein sequence ID" value="REA82917.1"/>
    <property type="molecule type" value="Genomic_DNA"/>
</dbReference>
<dbReference type="eggNOG" id="COG1620">
    <property type="taxonomic scope" value="Bacteria"/>
</dbReference>
<reference evidence="10" key="2">
    <citation type="journal article" date="2018" name="Vet. Microbiol.">
        <title>Methicillin-resistant staphylococci amongst veterinary personnel, personnel-owned pets, patients and the hospital environment of two small animal veterinary hospitals.</title>
        <authorList>
            <person name="Worthing K.A."/>
            <person name="Brown J."/>
            <person name="Gerber L."/>
            <person name="Abraham S."/>
            <person name="Trott D."/>
            <person name="Norris J.M."/>
        </authorList>
    </citation>
    <scope>NUCLEOTIDE SEQUENCE</scope>
    <source>
        <strain evidence="10">ST496-2</strain>
    </source>
</reference>
<evidence type="ECO:0000256" key="4">
    <source>
        <dbReference type="ARBA" id="ARBA00022475"/>
    </source>
</evidence>
<evidence type="ECO:0000256" key="7">
    <source>
        <dbReference type="ARBA" id="ARBA00023136"/>
    </source>
</evidence>
<name>A0A166RGJ3_STAPS</name>
<dbReference type="GO" id="GO:0015295">
    <property type="term" value="F:solute:proton symporter activity"/>
    <property type="evidence" value="ECO:0007669"/>
    <property type="project" value="TreeGrafter"/>
</dbReference>
<keyword evidence="3 8" id="KW-0813">Transport</keyword>
<evidence type="ECO:0000313" key="10">
    <source>
        <dbReference type="EMBL" id="REA82917.1"/>
    </source>
</evidence>
<evidence type="ECO:0000256" key="5">
    <source>
        <dbReference type="ARBA" id="ARBA00022692"/>
    </source>
</evidence>
<dbReference type="PANTHER" id="PTHR30003:SF0">
    <property type="entry name" value="GLYCOLATE PERMEASE GLCA-RELATED"/>
    <property type="match status" value="1"/>
</dbReference>
<evidence type="ECO:0000256" key="8">
    <source>
        <dbReference type="RuleBase" id="RU365092"/>
    </source>
</evidence>
<dbReference type="EMBL" id="QEIV01001329">
    <property type="protein sequence ID" value="PWZ96934.1"/>
    <property type="molecule type" value="Genomic_DNA"/>
</dbReference>
<feature type="transmembrane region" description="Helical" evidence="8">
    <location>
        <begin position="469"/>
        <end position="492"/>
    </location>
</feature>
<dbReference type="GO" id="GO:0015129">
    <property type="term" value="F:lactate transmembrane transporter activity"/>
    <property type="evidence" value="ECO:0007669"/>
    <property type="project" value="UniProtKB-UniRule"/>
</dbReference>
<comment type="subcellular location">
    <subcellularLocation>
        <location evidence="1 8">Cell membrane</location>
        <topology evidence="1 8">Multi-pass membrane protein</topology>
    </subcellularLocation>
</comment>
<dbReference type="PANTHER" id="PTHR30003">
    <property type="entry name" value="L-LACTATE PERMEASE"/>
    <property type="match status" value="1"/>
</dbReference>
<accession>A0A166RGJ3</accession>
<evidence type="ECO:0000313" key="11">
    <source>
        <dbReference type="Proteomes" id="UP000246351"/>
    </source>
</evidence>
<comment type="caution">
    <text evidence="9">The sequence shown here is derived from an EMBL/GenBank/DDBJ whole genome shotgun (WGS) entry which is preliminary data.</text>
</comment>
<dbReference type="InterPro" id="IPR003804">
    <property type="entry name" value="Lactate_perm"/>
</dbReference>
<feature type="transmembrane region" description="Helical" evidence="8">
    <location>
        <begin position="6"/>
        <end position="23"/>
    </location>
</feature>
<feature type="transmembrane region" description="Helical" evidence="8">
    <location>
        <begin position="429"/>
        <end position="457"/>
    </location>
</feature>
<comment type="function">
    <text evidence="8">Uptake of L-lactate across the membrane. Can also transport D-lactate and glycolate.</text>
</comment>
<feature type="transmembrane region" description="Helical" evidence="8">
    <location>
        <begin position="221"/>
        <end position="240"/>
    </location>
</feature>
<dbReference type="GO" id="GO:0005886">
    <property type="term" value="C:plasma membrane"/>
    <property type="evidence" value="ECO:0007669"/>
    <property type="project" value="UniProtKB-SubCell"/>
</dbReference>
<keyword evidence="5 8" id="KW-0812">Transmembrane</keyword>
<feature type="transmembrane region" description="Helical" evidence="8">
    <location>
        <begin position="103"/>
        <end position="128"/>
    </location>
</feature>
<evidence type="ECO:0000256" key="1">
    <source>
        <dbReference type="ARBA" id="ARBA00004651"/>
    </source>
</evidence>
<dbReference type="OrthoDB" id="9761056at2"/>
<dbReference type="Pfam" id="PF02652">
    <property type="entry name" value="Lactate_perm"/>
    <property type="match status" value="1"/>
</dbReference>
<feature type="transmembrane region" description="Helical" evidence="8">
    <location>
        <begin position="346"/>
        <end position="364"/>
    </location>
</feature>
<keyword evidence="7 8" id="KW-0472">Membrane</keyword>
<proteinExistence type="inferred from homology"/>
<feature type="transmembrane region" description="Helical" evidence="8">
    <location>
        <begin position="247"/>
        <end position="264"/>
    </location>
</feature>
<reference evidence="12" key="3">
    <citation type="journal article" date="2018" name="Vet. Microbiol.">
        <title>Molecular epidemiology of methicillin-resistant staphylococci amongst veterinary personnel, personnel-owned pets, patients and the hospital environment of two companion animal veterinary hospitals.</title>
        <authorList>
            <person name="Worthing K.A."/>
            <person name="Brown J."/>
            <person name="Gerber L."/>
            <person name="Abraham S."/>
            <person name="Trott D."/>
            <person name="Norris J.M."/>
        </authorList>
    </citation>
    <scope>NUCLEOTIDE SEQUENCE [LARGE SCALE GENOMIC DNA]</scope>
    <source>
        <strain evidence="12">ST496-2</strain>
    </source>
</reference>
<feature type="transmembrane region" description="Helical" evidence="8">
    <location>
        <begin position="183"/>
        <end position="209"/>
    </location>
</feature>
<evidence type="ECO:0000313" key="12">
    <source>
        <dbReference type="Proteomes" id="UP000256409"/>
    </source>
</evidence>
<gene>
    <name evidence="9" type="ORF">DD924_13175</name>
    <name evidence="10" type="ORF">DV961_04080</name>
</gene>
<dbReference type="Proteomes" id="UP000246351">
    <property type="component" value="Unassembled WGS sequence"/>
</dbReference>
<evidence type="ECO:0000256" key="6">
    <source>
        <dbReference type="ARBA" id="ARBA00022989"/>
    </source>
</evidence>